<accession>A0A6C0K9Y0</accession>
<reference evidence="2" key="1">
    <citation type="journal article" date="2020" name="Nature">
        <title>Giant virus diversity and host interactions through global metagenomics.</title>
        <authorList>
            <person name="Schulz F."/>
            <person name="Roux S."/>
            <person name="Paez-Espino D."/>
            <person name="Jungbluth S."/>
            <person name="Walsh D.A."/>
            <person name="Denef V.J."/>
            <person name="McMahon K.D."/>
            <person name="Konstantinidis K.T."/>
            <person name="Eloe-Fadrosh E.A."/>
            <person name="Kyrpides N.C."/>
            <person name="Woyke T."/>
        </authorList>
    </citation>
    <scope>NUCLEOTIDE SEQUENCE</scope>
    <source>
        <strain evidence="2">GVMAG-S-1102113-118</strain>
    </source>
</reference>
<evidence type="ECO:0000256" key="1">
    <source>
        <dbReference type="SAM" id="Phobius"/>
    </source>
</evidence>
<name>A0A6C0K9Y0_9ZZZZ</name>
<sequence length="309" mass="34010">MGIAGAVYATIFTYLWLLEIDGSRDSINALLGTNLKKTDSFRGGWEIFDFDGRRGVEKITLFSILFCCLQMFFFVAIEVPILAGMAGKYTYGKRMEIPYSLVYVVSYTAIPYLAYSMTEGYGAIQAGVFGLLIVLQMIAHARYDYGDGLFSGMNTIGKEAVKIDMKALARKIVFRLIGFYFIPWYFANMYAEWYSAASSGMSKAEKKAYRIAGFRNGWIVGSILVRTWVLSTGALGSMRENLGIRRYDAKEAAAESSPGFFGGILAKVEGLVKDKIQEFSQKAAKLAGPAMAAANSLAAANDKLVTDLK</sequence>
<organism evidence="2">
    <name type="scientific">viral metagenome</name>
    <dbReference type="NCBI Taxonomy" id="1070528"/>
    <lineage>
        <taxon>unclassified sequences</taxon>
        <taxon>metagenomes</taxon>
        <taxon>organismal metagenomes</taxon>
    </lineage>
</organism>
<keyword evidence="1" id="KW-0812">Transmembrane</keyword>
<dbReference type="EMBL" id="MN740841">
    <property type="protein sequence ID" value="QHU14479.1"/>
    <property type="molecule type" value="Genomic_DNA"/>
</dbReference>
<feature type="transmembrane region" description="Helical" evidence="1">
    <location>
        <begin position="172"/>
        <end position="191"/>
    </location>
</feature>
<keyword evidence="1" id="KW-1133">Transmembrane helix</keyword>
<evidence type="ECO:0000313" key="2">
    <source>
        <dbReference type="EMBL" id="QHU14479.1"/>
    </source>
</evidence>
<keyword evidence="1" id="KW-0472">Membrane</keyword>
<feature type="transmembrane region" description="Helical" evidence="1">
    <location>
        <begin position="97"/>
        <end position="115"/>
    </location>
</feature>
<protein>
    <submittedName>
        <fullName evidence="2">Uncharacterized protein</fullName>
    </submittedName>
</protein>
<feature type="transmembrane region" description="Helical" evidence="1">
    <location>
        <begin position="59"/>
        <end position="85"/>
    </location>
</feature>
<feature type="transmembrane region" description="Helical" evidence="1">
    <location>
        <begin position="217"/>
        <end position="236"/>
    </location>
</feature>
<feature type="transmembrane region" description="Helical" evidence="1">
    <location>
        <begin position="121"/>
        <end position="139"/>
    </location>
</feature>
<dbReference type="AlphaFoldDB" id="A0A6C0K9Y0"/>
<proteinExistence type="predicted"/>